<name>A0A5E5BRI4_9BURK</name>
<proteinExistence type="predicted"/>
<organism evidence="1 2">
    <name type="scientific">Pandoraea bronchicola</name>
    <dbReference type="NCBI Taxonomy" id="2508287"/>
    <lineage>
        <taxon>Bacteria</taxon>
        <taxon>Pseudomonadati</taxon>
        <taxon>Pseudomonadota</taxon>
        <taxon>Betaproteobacteria</taxon>
        <taxon>Burkholderiales</taxon>
        <taxon>Burkholderiaceae</taxon>
        <taxon>Pandoraea</taxon>
    </lineage>
</organism>
<gene>
    <name evidence="1" type="ORF">PBR20603_02364</name>
</gene>
<accession>A0A5E5BRI4</accession>
<dbReference type="RefSeq" id="WP_150559720.1">
    <property type="nucleotide sequence ID" value="NZ_CABPST010000005.1"/>
</dbReference>
<evidence type="ECO:0000313" key="1">
    <source>
        <dbReference type="EMBL" id="VVE88409.1"/>
    </source>
</evidence>
<dbReference type="Proteomes" id="UP000382040">
    <property type="component" value="Unassembled WGS sequence"/>
</dbReference>
<dbReference type="AlphaFoldDB" id="A0A5E5BRI4"/>
<dbReference type="EMBL" id="CABPST010000005">
    <property type="protein sequence ID" value="VVE88409.1"/>
    <property type="molecule type" value="Genomic_DNA"/>
</dbReference>
<protein>
    <submittedName>
        <fullName evidence="1">Uncharacterized protein</fullName>
    </submittedName>
</protein>
<keyword evidence="2" id="KW-1185">Reference proteome</keyword>
<evidence type="ECO:0000313" key="2">
    <source>
        <dbReference type="Proteomes" id="UP000382040"/>
    </source>
</evidence>
<sequence length="102" mass="10678">MRESLILQFGASELPPPVADVLEHAHSVARGAAAVICVARAASVRRELGEPAGIENIDADYLLALAGAAAALLGDRLESLSQHVRGESRHLSDDEQSVRGNA</sequence>
<reference evidence="1 2" key="1">
    <citation type="submission" date="2019-08" db="EMBL/GenBank/DDBJ databases">
        <authorList>
            <person name="Peeters C."/>
        </authorList>
    </citation>
    <scope>NUCLEOTIDE SEQUENCE [LARGE SCALE GENOMIC DNA]</scope>
    <source>
        <strain evidence="1 2">LMG 20603</strain>
    </source>
</reference>